<feature type="domain" description="Rubrerythrin rubredoxin-like" evidence="2">
    <location>
        <begin position="4"/>
        <end position="33"/>
    </location>
</feature>
<reference evidence="3 4" key="1">
    <citation type="submission" date="2022-06" db="EMBL/GenBank/DDBJ databases">
        <title>Isolation of gut microbiota from human fecal samples.</title>
        <authorList>
            <person name="Pamer E.G."/>
            <person name="Barat B."/>
            <person name="Waligurski E."/>
            <person name="Medina S."/>
            <person name="Paddock L."/>
            <person name="Mostad J."/>
        </authorList>
    </citation>
    <scope>NUCLEOTIDE SEQUENCE [LARGE SCALE GENOMIC DNA]</scope>
    <source>
        <strain evidence="3 4">DFI.6.1</strain>
    </source>
</reference>
<accession>A0ABT1SHU4</accession>
<comment type="caution">
    <text evidence="3">The sequence shown here is derived from an EMBL/GenBank/DDBJ whole genome shotgun (WGS) entry which is preliminary data.</text>
</comment>
<evidence type="ECO:0000313" key="3">
    <source>
        <dbReference type="EMBL" id="MCQ5120783.1"/>
    </source>
</evidence>
<protein>
    <recommendedName>
        <fullName evidence="2">Rubrerythrin rubredoxin-like domain-containing protein</fullName>
    </recommendedName>
</protein>
<proteinExistence type="predicted"/>
<dbReference type="InterPro" id="IPR048574">
    <property type="entry name" value="RUBY_RBDX"/>
</dbReference>
<evidence type="ECO:0000259" key="2">
    <source>
        <dbReference type="Pfam" id="PF21349"/>
    </source>
</evidence>
<sequence>MDLWKCDVCGYVCEAIQAPAVCIKCGVGSEHFQKLNEVQSQLLYDSERTNDQHIKIIALAAELIEAAKIGIEENLDPGCKKVFEIVIKDAWEIKQLAKAELAGHQKKGKF</sequence>
<evidence type="ECO:0000313" key="4">
    <source>
        <dbReference type="Proteomes" id="UP001524435"/>
    </source>
</evidence>
<organism evidence="3 4">
    <name type="scientific">Massilicoli timonensis</name>
    <dbReference type="NCBI Taxonomy" id="2015901"/>
    <lineage>
        <taxon>Bacteria</taxon>
        <taxon>Bacillati</taxon>
        <taxon>Bacillota</taxon>
        <taxon>Erysipelotrichia</taxon>
        <taxon>Erysipelotrichales</taxon>
        <taxon>Erysipelotrichaceae</taxon>
        <taxon>Massilicoli</taxon>
    </lineage>
</organism>
<dbReference type="RefSeq" id="WP_102267446.1">
    <property type="nucleotide sequence ID" value="NZ_CALVCM010000010.1"/>
</dbReference>
<dbReference type="Gene3D" id="2.20.28.10">
    <property type="match status" value="1"/>
</dbReference>
<evidence type="ECO:0000256" key="1">
    <source>
        <dbReference type="ARBA" id="ARBA00001965"/>
    </source>
</evidence>
<dbReference type="Proteomes" id="UP001524435">
    <property type="component" value="Unassembled WGS sequence"/>
</dbReference>
<dbReference type="Pfam" id="PF21349">
    <property type="entry name" value="RUBY_RBDX"/>
    <property type="match status" value="1"/>
</dbReference>
<name>A0ABT1SHU4_9FIRM</name>
<comment type="cofactor">
    <cofactor evidence="1">
        <name>Fe(3+)</name>
        <dbReference type="ChEBI" id="CHEBI:29034"/>
    </cofactor>
</comment>
<dbReference type="SUPFAM" id="SSF57802">
    <property type="entry name" value="Rubredoxin-like"/>
    <property type="match status" value="1"/>
</dbReference>
<keyword evidence="4" id="KW-1185">Reference proteome</keyword>
<dbReference type="EMBL" id="JANGCH010000001">
    <property type="protein sequence ID" value="MCQ5120783.1"/>
    <property type="molecule type" value="Genomic_DNA"/>
</dbReference>
<gene>
    <name evidence="3" type="ORF">NE663_00740</name>
</gene>